<gene>
    <name evidence="1" type="ORF">AVDCRST_MAG42-2508</name>
</gene>
<dbReference type="AlphaFoldDB" id="A0A6J4INE4"/>
<protein>
    <submittedName>
        <fullName evidence="1">Uncharacterized protein</fullName>
    </submittedName>
</protein>
<organism evidence="1">
    <name type="scientific">uncultured Chthoniobacterales bacterium</name>
    <dbReference type="NCBI Taxonomy" id="1836801"/>
    <lineage>
        <taxon>Bacteria</taxon>
        <taxon>Pseudomonadati</taxon>
        <taxon>Verrucomicrobiota</taxon>
        <taxon>Spartobacteria</taxon>
        <taxon>Chthoniobacterales</taxon>
        <taxon>environmental samples</taxon>
    </lineage>
</organism>
<dbReference type="EMBL" id="CADCTA010000087">
    <property type="protein sequence ID" value="CAA9256553.1"/>
    <property type="molecule type" value="Genomic_DNA"/>
</dbReference>
<accession>A0A6J4INE4</accession>
<name>A0A6J4INE4_9BACT</name>
<feature type="non-terminal residue" evidence="1">
    <location>
        <position position="56"/>
    </location>
</feature>
<evidence type="ECO:0000313" key="1">
    <source>
        <dbReference type="EMBL" id="CAA9256553.1"/>
    </source>
</evidence>
<sequence length="56" mass="6487">WQCNCGNTFVPKCNLGTRGRTPVARVARSRHRHRSAFRSSMDDAGLRRRRRVRCAC</sequence>
<feature type="non-terminal residue" evidence="1">
    <location>
        <position position="1"/>
    </location>
</feature>
<proteinExistence type="predicted"/>
<reference evidence="1" key="1">
    <citation type="submission" date="2020-02" db="EMBL/GenBank/DDBJ databases">
        <authorList>
            <person name="Meier V. D."/>
        </authorList>
    </citation>
    <scope>NUCLEOTIDE SEQUENCE</scope>
    <source>
        <strain evidence="1">AVDCRST_MAG42</strain>
    </source>
</reference>